<keyword evidence="2" id="KW-0813">Transport</keyword>
<reference evidence="8 9" key="1">
    <citation type="journal article" date="2013" name="Curr. Biol.">
        <title>The Genome of the Foraminiferan Reticulomyxa filosa.</title>
        <authorList>
            <person name="Glockner G."/>
            <person name="Hulsmann N."/>
            <person name="Schleicher M."/>
            <person name="Noegel A.A."/>
            <person name="Eichinger L."/>
            <person name="Gallinger C."/>
            <person name="Pawlowski J."/>
            <person name="Sierra R."/>
            <person name="Euteneuer U."/>
            <person name="Pillet L."/>
            <person name="Moustafa A."/>
            <person name="Platzer M."/>
            <person name="Groth M."/>
            <person name="Szafranski K."/>
            <person name="Schliwa M."/>
        </authorList>
    </citation>
    <scope>NUCLEOTIDE SEQUENCE [LARGE SCALE GENOMIC DNA]</scope>
</reference>
<evidence type="ECO:0000256" key="2">
    <source>
        <dbReference type="ARBA" id="ARBA00022448"/>
    </source>
</evidence>
<dbReference type="PANTHER" id="PTHR23510">
    <property type="entry name" value="INNER MEMBRANE TRANSPORT PROTEIN YAJR"/>
    <property type="match status" value="1"/>
</dbReference>
<organism evidence="8 9">
    <name type="scientific">Reticulomyxa filosa</name>
    <dbReference type="NCBI Taxonomy" id="46433"/>
    <lineage>
        <taxon>Eukaryota</taxon>
        <taxon>Sar</taxon>
        <taxon>Rhizaria</taxon>
        <taxon>Retaria</taxon>
        <taxon>Foraminifera</taxon>
        <taxon>Monothalamids</taxon>
        <taxon>Reticulomyxidae</taxon>
        <taxon>Reticulomyxa</taxon>
    </lineage>
</organism>
<gene>
    <name evidence="8" type="ORF">RFI_04613</name>
</gene>
<dbReference type="GO" id="GO:0022857">
    <property type="term" value="F:transmembrane transporter activity"/>
    <property type="evidence" value="ECO:0007669"/>
    <property type="project" value="InterPro"/>
</dbReference>
<dbReference type="Pfam" id="PF07690">
    <property type="entry name" value="MFS_1"/>
    <property type="match status" value="1"/>
</dbReference>
<dbReference type="Proteomes" id="UP000023152">
    <property type="component" value="Unassembled WGS sequence"/>
</dbReference>
<sequence length="287" mass="33007">MKIETTFSRLKQQDTTNYKKNWGKIFGKKSFGIATMDVVESLRDNNNINNGNNDVIPPLKRKKKKRKSVKNVGVNEVNDQQMSFERRRQSIKKKETEDTKKQEAQQLPKESSLMSLLSHPQLFSDWQSHEPRLKWCYLFAFVASIDIMVNIPTLYDACTHASPNNEYLYAEIFACYVTFQVIGSLLLGTWMDRRPITDILLLCSFILTIGNFCYTHGAAKHNGVLLLVGRGLCGWSASVLVIGYAHVTRSSTKRTREERIIWFKFISSVGAIVGPCMYVRITFFFFF</sequence>
<evidence type="ECO:0000256" key="4">
    <source>
        <dbReference type="ARBA" id="ARBA00022989"/>
    </source>
</evidence>
<evidence type="ECO:0000256" key="1">
    <source>
        <dbReference type="ARBA" id="ARBA00004127"/>
    </source>
</evidence>
<dbReference type="SUPFAM" id="SSF103473">
    <property type="entry name" value="MFS general substrate transporter"/>
    <property type="match status" value="1"/>
</dbReference>
<feature type="compositionally biased region" description="Basic residues" evidence="6">
    <location>
        <begin position="59"/>
        <end position="69"/>
    </location>
</feature>
<dbReference type="InterPro" id="IPR011701">
    <property type="entry name" value="MFS"/>
</dbReference>
<comment type="subcellular location">
    <subcellularLocation>
        <location evidence="1">Endomembrane system</location>
        <topology evidence="1">Multi-pass membrane protein</topology>
    </subcellularLocation>
</comment>
<dbReference type="GO" id="GO:0012505">
    <property type="term" value="C:endomembrane system"/>
    <property type="evidence" value="ECO:0007669"/>
    <property type="project" value="UniProtKB-SubCell"/>
</dbReference>
<dbReference type="Gene3D" id="1.20.1250.20">
    <property type="entry name" value="MFS general substrate transporter like domains"/>
    <property type="match status" value="1"/>
</dbReference>
<feature type="compositionally biased region" description="Basic and acidic residues" evidence="6">
    <location>
        <begin position="84"/>
        <end position="103"/>
    </location>
</feature>
<dbReference type="InterPro" id="IPR051068">
    <property type="entry name" value="MFS_Domain-Containing_Protein"/>
</dbReference>
<feature type="transmembrane region" description="Helical" evidence="7">
    <location>
        <begin position="167"/>
        <end position="187"/>
    </location>
</feature>
<feature type="transmembrane region" description="Helical" evidence="7">
    <location>
        <begin position="223"/>
        <end position="245"/>
    </location>
</feature>
<feature type="transmembrane region" description="Helical" evidence="7">
    <location>
        <begin position="199"/>
        <end position="217"/>
    </location>
</feature>
<proteinExistence type="predicted"/>
<evidence type="ECO:0000256" key="3">
    <source>
        <dbReference type="ARBA" id="ARBA00022692"/>
    </source>
</evidence>
<keyword evidence="3 7" id="KW-0812">Transmembrane</keyword>
<name>X6P352_RETFI</name>
<evidence type="ECO:0000256" key="7">
    <source>
        <dbReference type="SAM" id="Phobius"/>
    </source>
</evidence>
<feature type="region of interest" description="Disordered" evidence="6">
    <location>
        <begin position="44"/>
        <end position="107"/>
    </location>
</feature>
<dbReference type="InterPro" id="IPR036259">
    <property type="entry name" value="MFS_trans_sf"/>
</dbReference>
<keyword evidence="4 7" id="KW-1133">Transmembrane helix</keyword>
<evidence type="ECO:0000256" key="6">
    <source>
        <dbReference type="SAM" id="MobiDB-lite"/>
    </source>
</evidence>
<feature type="transmembrane region" description="Helical" evidence="7">
    <location>
        <begin position="265"/>
        <end position="286"/>
    </location>
</feature>
<feature type="transmembrane region" description="Helical" evidence="7">
    <location>
        <begin position="135"/>
        <end position="155"/>
    </location>
</feature>
<accession>X6P352</accession>
<evidence type="ECO:0000313" key="8">
    <source>
        <dbReference type="EMBL" id="ETO32509.1"/>
    </source>
</evidence>
<dbReference type="EMBL" id="ASPP01004160">
    <property type="protein sequence ID" value="ETO32509.1"/>
    <property type="molecule type" value="Genomic_DNA"/>
</dbReference>
<evidence type="ECO:0000256" key="5">
    <source>
        <dbReference type="ARBA" id="ARBA00023136"/>
    </source>
</evidence>
<dbReference type="AlphaFoldDB" id="X6P352"/>
<keyword evidence="5 7" id="KW-0472">Membrane</keyword>
<dbReference type="PANTHER" id="PTHR23510:SF3">
    <property type="entry name" value="MAJOR FACILITATOR SUPERFAMILY DOMAIN-CONTAINING PROTEIN 8"/>
    <property type="match status" value="1"/>
</dbReference>
<protein>
    <submittedName>
        <fullName evidence="8">Major facilitator transporter</fullName>
    </submittedName>
</protein>
<keyword evidence="9" id="KW-1185">Reference proteome</keyword>
<evidence type="ECO:0000313" key="9">
    <source>
        <dbReference type="Proteomes" id="UP000023152"/>
    </source>
</evidence>
<comment type="caution">
    <text evidence="8">The sequence shown here is derived from an EMBL/GenBank/DDBJ whole genome shotgun (WGS) entry which is preliminary data.</text>
</comment>